<name>A0AA36Y4E1_9FIRM</name>
<dbReference type="Proteomes" id="UP000018466">
    <property type="component" value="Unassembled WGS sequence"/>
</dbReference>
<comment type="caution">
    <text evidence="1">The sequence shown here is derived from an EMBL/GenBank/DDBJ whole genome shotgun (WGS) entry which is preliminary data.</text>
</comment>
<dbReference type="EMBL" id="AGEL01000007">
    <property type="protein sequence ID" value="EHO16522.1"/>
    <property type="molecule type" value="Genomic_DNA"/>
</dbReference>
<evidence type="ECO:0000313" key="1">
    <source>
        <dbReference type="EMBL" id="EHO16522.1"/>
    </source>
</evidence>
<dbReference type="RefSeq" id="WP_009533054.1">
    <property type="nucleotide sequence ID" value="NZ_JH590863.1"/>
</dbReference>
<organism evidence="1 2">
    <name type="scientific">Stomatobaculum longum</name>
    <dbReference type="NCBI Taxonomy" id="796942"/>
    <lineage>
        <taxon>Bacteria</taxon>
        <taxon>Bacillati</taxon>
        <taxon>Bacillota</taxon>
        <taxon>Clostridia</taxon>
        <taxon>Lachnospirales</taxon>
        <taxon>Lachnospiraceae</taxon>
        <taxon>Stomatobaculum</taxon>
    </lineage>
</organism>
<gene>
    <name evidence="1" type="ORF">HMPREF9623_01221</name>
</gene>
<dbReference type="GeneID" id="86940982"/>
<sequence>MGDIAEIVAMFEREMPIKLFWMDEDKREHEEEAPLRMIEAVNLLGYIAPTVKTLDWLFDELRNRVSRRFIRQHENSGLERAYVDGKVRMDNEAVYKYLDAFDAIVLELRDNITFVRLSERGRKIYREAAVREFRDRVQ</sequence>
<accession>A0AA36Y4E1</accession>
<reference evidence="1 2" key="1">
    <citation type="submission" date="2011-10" db="EMBL/GenBank/DDBJ databases">
        <title>The Genome Sequence of Lachnospiraceae bacterium ACC2.</title>
        <authorList>
            <consortium name="The Broad Institute Genome Sequencing Platform"/>
            <person name="Earl A."/>
            <person name="Ward D."/>
            <person name="Feldgarden M."/>
            <person name="Gevers D."/>
            <person name="Sizova M."/>
            <person name="Hazen A."/>
            <person name="Epstein S."/>
            <person name="Young S.K."/>
            <person name="Zeng Q."/>
            <person name="Gargeya S."/>
            <person name="Fitzgerald M."/>
            <person name="Haas B."/>
            <person name="Abouelleil A."/>
            <person name="Alvarado L."/>
            <person name="Arachchi H.M."/>
            <person name="Berlin A."/>
            <person name="Brown A."/>
            <person name="Chapman S.B."/>
            <person name="Chen Z."/>
            <person name="Dunbar C."/>
            <person name="Freedman E."/>
            <person name="Gearin G."/>
            <person name="Goldberg J."/>
            <person name="Griggs A."/>
            <person name="Gujja S."/>
            <person name="Heiman D."/>
            <person name="Howarth C."/>
            <person name="Larson L."/>
            <person name="Lui A."/>
            <person name="MacDonald P.J.P."/>
            <person name="Montmayeur A."/>
            <person name="Murphy C."/>
            <person name="Neiman D."/>
            <person name="Pearson M."/>
            <person name="Priest M."/>
            <person name="Roberts A."/>
            <person name="Saif S."/>
            <person name="Shea T."/>
            <person name="Shenoy N."/>
            <person name="Sisk P."/>
            <person name="Stolte C."/>
            <person name="Sykes S."/>
            <person name="Wortman J."/>
            <person name="Nusbaum C."/>
            <person name="Birren B."/>
        </authorList>
    </citation>
    <scope>NUCLEOTIDE SEQUENCE [LARGE SCALE GENOMIC DNA]</scope>
    <source>
        <strain evidence="1 2">ACC2</strain>
    </source>
</reference>
<protein>
    <submittedName>
        <fullName evidence="1">Uncharacterized protein</fullName>
    </submittedName>
</protein>
<proteinExistence type="predicted"/>
<dbReference type="AlphaFoldDB" id="A0AA36Y4E1"/>
<keyword evidence="2" id="KW-1185">Reference proteome</keyword>
<evidence type="ECO:0000313" key="2">
    <source>
        <dbReference type="Proteomes" id="UP000018466"/>
    </source>
</evidence>